<dbReference type="GO" id="GO:0004399">
    <property type="term" value="F:histidinol dehydrogenase activity"/>
    <property type="evidence" value="ECO:0007669"/>
    <property type="project" value="UniProtKB-UniRule"/>
</dbReference>
<dbReference type="Gene3D" id="3.40.50.1980">
    <property type="entry name" value="Nitrogenase molybdenum iron protein domain"/>
    <property type="match status" value="2"/>
</dbReference>
<dbReference type="GO" id="GO:0000105">
    <property type="term" value="P:L-histidine biosynthetic process"/>
    <property type="evidence" value="ECO:0007669"/>
    <property type="project" value="UniProtKB-UniRule"/>
</dbReference>
<evidence type="ECO:0000256" key="10">
    <source>
        <dbReference type="PIRSR" id="PIRSR000099-4"/>
    </source>
</evidence>
<feature type="binding site" evidence="5 9">
    <location>
        <position position="260"/>
    </location>
    <ligand>
        <name>substrate</name>
    </ligand>
</feature>
<dbReference type="EC" id="1.1.1.23" evidence="5"/>
<dbReference type="CDD" id="cd06572">
    <property type="entry name" value="Histidinol_dh"/>
    <property type="match status" value="1"/>
</dbReference>
<feature type="binding site" evidence="5 8">
    <location>
        <position position="128"/>
    </location>
    <ligand>
        <name>NAD(+)</name>
        <dbReference type="ChEBI" id="CHEBI:57540"/>
    </ligand>
</feature>
<feature type="binding site" evidence="5 9">
    <location>
        <position position="257"/>
    </location>
    <ligand>
        <name>substrate</name>
    </ligand>
</feature>
<dbReference type="Gene3D" id="1.20.5.1300">
    <property type="match status" value="1"/>
</dbReference>
<reference evidence="12 13" key="1">
    <citation type="submission" date="2020-02" db="EMBL/GenBank/DDBJ databases">
        <title>Genomic and physiological characterization of two novel Nitrospinaceae genera.</title>
        <authorList>
            <person name="Mueller A.J."/>
            <person name="Jung M.-Y."/>
            <person name="Strachan C.R."/>
            <person name="Herbold C.W."/>
            <person name="Kirkegaard R.H."/>
            <person name="Daims H."/>
        </authorList>
    </citation>
    <scope>NUCLEOTIDE SEQUENCE [LARGE SCALE GENOMIC DNA]</scope>
    <source>
        <strain evidence="12">EB</strain>
    </source>
</reference>
<protein>
    <recommendedName>
        <fullName evidence="5">Histidinol dehydrogenase</fullName>
        <shortName evidence="5">HDH</shortName>
        <ecNumber evidence="5">1.1.1.23</ecNumber>
    </recommendedName>
</protein>
<feature type="binding site" evidence="5 10">
    <location>
        <position position="418"/>
    </location>
    <ligand>
        <name>Zn(2+)</name>
        <dbReference type="ChEBI" id="CHEBI:29105"/>
    </ligand>
</feature>
<dbReference type="FunFam" id="3.40.50.1980:FF:000001">
    <property type="entry name" value="Histidinol dehydrogenase"/>
    <property type="match status" value="1"/>
</dbReference>
<name>A0A7T0BXG2_9BACT</name>
<dbReference type="AlphaFoldDB" id="A0A7T0BXG2"/>
<dbReference type="PIRSF" id="PIRSF000099">
    <property type="entry name" value="Histidinol_dh"/>
    <property type="match status" value="1"/>
</dbReference>
<comment type="similarity">
    <text evidence="1 5 6 11">Belongs to the histidinol dehydrogenase family.</text>
</comment>
<keyword evidence="5" id="KW-0028">Amino-acid biosynthesis</keyword>
<dbReference type="EMBL" id="CP048685">
    <property type="protein sequence ID" value="QPJ62713.1"/>
    <property type="molecule type" value="Genomic_DNA"/>
</dbReference>
<feature type="active site" description="Proton acceptor" evidence="5 7">
    <location>
        <position position="326"/>
    </location>
</feature>
<feature type="binding site" evidence="5 9">
    <location>
        <position position="235"/>
    </location>
    <ligand>
        <name>substrate</name>
    </ligand>
</feature>
<organism evidence="12 13">
    <name type="scientific">Candidatus Nitronauta litoralis</name>
    <dbReference type="NCBI Taxonomy" id="2705533"/>
    <lineage>
        <taxon>Bacteria</taxon>
        <taxon>Pseudomonadati</taxon>
        <taxon>Nitrospinota/Tectimicrobiota group</taxon>
        <taxon>Nitrospinota</taxon>
        <taxon>Nitrospinia</taxon>
        <taxon>Nitrospinales</taxon>
        <taxon>Nitrospinaceae</taxon>
        <taxon>Candidatus Nitronauta</taxon>
    </lineage>
</organism>
<dbReference type="Proteomes" id="UP000594688">
    <property type="component" value="Chromosome"/>
</dbReference>
<proteinExistence type="inferred from homology"/>
<dbReference type="GO" id="GO:0051287">
    <property type="term" value="F:NAD binding"/>
    <property type="evidence" value="ECO:0007669"/>
    <property type="project" value="InterPro"/>
</dbReference>
<evidence type="ECO:0000256" key="11">
    <source>
        <dbReference type="RuleBase" id="RU004175"/>
    </source>
</evidence>
<comment type="pathway">
    <text evidence="5">Amino-acid biosynthesis; L-histidine biosynthesis; L-histidine from 5-phospho-alpha-D-ribose 1-diphosphate: step 9/9.</text>
</comment>
<comment type="cofactor">
    <cofactor evidence="5 10">
        <name>Zn(2+)</name>
        <dbReference type="ChEBI" id="CHEBI:29105"/>
    </cofactor>
    <text evidence="5 10">Binds 1 zinc ion per subunit.</text>
</comment>
<evidence type="ECO:0000256" key="8">
    <source>
        <dbReference type="PIRSR" id="PIRSR000099-2"/>
    </source>
</evidence>
<feature type="binding site" evidence="5 10">
    <location>
        <position position="257"/>
    </location>
    <ligand>
        <name>Zn(2+)</name>
        <dbReference type="ChEBI" id="CHEBI:29105"/>
    </ligand>
</feature>
<feature type="binding site" evidence="5 9">
    <location>
        <position position="326"/>
    </location>
    <ligand>
        <name>substrate</name>
    </ligand>
</feature>
<evidence type="ECO:0000256" key="7">
    <source>
        <dbReference type="PIRSR" id="PIRSR000099-1"/>
    </source>
</evidence>
<dbReference type="GO" id="GO:0005829">
    <property type="term" value="C:cytosol"/>
    <property type="evidence" value="ECO:0007669"/>
    <property type="project" value="TreeGrafter"/>
</dbReference>
<evidence type="ECO:0000256" key="9">
    <source>
        <dbReference type="PIRSR" id="PIRSR000099-3"/>
    </source>
</evidence>
<dbReference type="PANTHER" id="PTHR21256:SF2">
    <property type="entry name" value="HISTIDINE BIOSYNTHESIS TRIFUNCTIONAL PROTEIN"/>
    <property type="match status" value="1"/>
</dbReference>
<dbReference type="InterPro" id="IPR022695">
    <property type="entry name" value="Histidinol_DH_monofunct"/>
</dbReference>
<dbReference type="SUPFAM" id="SSF53720">
    <property type="entry name" value="ALDH-like"/>
    <property type="match status" value="1"/>
</dbReference>
<comment type="catalytic activity">
    <reaction evidence="5">
        <text>L-histidinol + 2 NAD(+) + H2O = L-histidine + 2 NADH + 3 H(+)</text>
        <dbReference type="Rhea" id="RHEA:20641"/>
        <dbReference type="ChEBI" id="CHEBI:15377"/>
        <dbReference type="ChEBI" id="CHEBI:15378"/>
        <dbReference type="ChEBI" id="CHEBI:57540"/>
        <dbReference type="ChEBI" id="CHEBI:57595"/>
        <dbReference type="ChEBI" id="CHEBI:57699"/>
        <dbReference type="ChEBI" id="CHEBI:57945"/>
        <dbReference type="EC" id="1.1.1.23"/>
    </reaction>
</comment>
<dbReference type="PANTHER" id="PTHR21256">
    <property type="entry name" value="HISTIDINOL DEHYDROGENASE HDH"/>
    <property type="match status" value="1"/>
</dbReference>
<feature type="active site" description="Proton acceptor" evidence="5 7">
    <location>
        <position position="325"/>
    </location>
</feature>
<accession>A0A7T0BXG2</accession>
<evidence type="ECO:0000256" key="5">
    <source>
        <dbReference type="HAMAP-Rule" id="MF_01024"/>
    </source>
</evidence>
<feature type="binding site" evidence="5 8">
    <location>
        <position position="212"/>
    </location>
    <ligand>
        <name>NAD(+)</name>
        <dbReference type="ChEBI" id="CHEBI:57540"/>
    </ligand>
</feature>
<dbReference type="PRINTS" id="PR00083">
    <property type="entry name" value="HOLDHDRGNASE"/>
</dbReference>
<evidence type="ECO:0000256" key="1">
    <source>
        <dbReference type="ARBA" id="ARBA00010178"/>
    </source>
</evidence>
<evidence type="ECO:0000313" key="12">
    <source>
        <dbReference type="EMBL" id="QPJ62713.1"/>
    </source>
</evidence>
<evidence type="ECO:0000313" key="13">
    <source>
        <dbReference type="Proteomes" id="UP000594688"/>
    </source>
</evidence>
<dbReference type="InterPro" id="IPR016161">
    <property type="entry name" value="Ald_DH/histidinol_DH"/>
</dbReference>
<feature type="binding site" evidence="5 8">
    <location>
        <position position="189"/>
    </location>
    <ligand>
        <name>NAD(+)</name>
        <dbReference type="ChEBI" id="CHEBI:57540"/>
    </ligand>
</feature>
<dbReference type="KEGG" id="nli:G3M70_12840"/>
<feature type="binding site" evidence="5 9">
    <location>
        <position position="413"/>
    </location>
    <ligand>
        <name>substrate</name>
    </ligand>
</feature>
<dbReference type="PROSITE" id="PS00611">
    <property type="entry name" value="HISOL_DEHYDROGENASE"/>
    <property type="match status" value="1"/>
</dbReference>
<feature type="binding site" evidence="5 10">
    <location>
        <position position="359"/>
    </location>
    <ligand>
        <name>Zn(2+)</name>
        <dbReference type="ChEBI" id="CHEBI:29105"/>
    </ligand>
</feature>
<dbReference type="InterPro" id="IPR001692">
    <property type="entry name" value="Histidinol_DH_CS"/>
</dbReference>
<evidence type="ECO:0000256" key="2">
    <source>
        <dbReference type="ARBA" id="ARBA00022723"/>
    </source>
</evidence>
<feature type="binding site" evidence="5 10">
    <location>
        <position position="260"/>
    </location>
    <ligand>
        <name>Zn(2+)</name>
        <dbReference type="ChEBI" id="CHEBI:29105"/>
    </ligand>
</feature>
<evidence type="ECO:0000256" key="3">
    <source>
        <dbReference type="ARBA" id="ARBA00022833"/>
    </source>
</evidence>
<keyword evidence="5" id="KW-0368">Histidine biosynthesis</keyword>
<dbReference type="NCBIfam" id="TIGR00069">
    <property type="entry name" value="hisD"/>
    <property type="match status" value="1"/>
</dbReference>
<evidence type="ECO:0000256" key="4">
    <source>
        <dbReference type="ARBA" id="ARBA00023002"/>
    </source>
</evidence>
<feature type="binding site" evidence="5 9">
    <location>
        <position position="359"/>
    </location>
    <ligand>
        <name>substrate</name>
    </ligand>
</feature>
<dbReference type="InterPro" id="IPR012131">
    <property type="entry name" value="Hstdl_DH"/>
</dbReference>
<dbReference type="Pfam" id="PF00815">
    <property type="entry name" value="Histidinol_dh"/>
    <property type="match status" value="1"/>
</dbReference>
<feature type="binding site" evidence="5 9">
    <location>
        <position position="418"/>
    </location>
    <ligand>
        <name>substrate</name>
    </ligand>
</feature>
<sequence length="431" mass="46773">MKILKYSDPDFNETIEQLVNRCEVDFGVQDKVVREIITAVQHEGDAALLRYTNQFDRASFAIDELEVEREEVEQAYKLVKPEELDALKLAANRVREFHEKQKQDSWDYQDGETGLGQMIRPLAVAGLYVPGGKAAYPSSVLMNAIPARVAGVGTLVMCSPTPDGQSSPHSLVAADLAGVDRIFKIGGAQAVAAMAFGTRTVPQVDKIVGPGNIYVALAKRMVFGRVDIDMIAGPSEILVLADESARPGFVAADLLSQAEHDEEAVPLLVTTCEELAHAVLKELEVQKKQLKRKDIVEQSLATKCILLVTESLDQAVDIANRIAAEHLELAVKDPRGLLPRIHNAGAIFLGHFTPEAIGDYLAGPNHVLPTSGTARFSSPLGVYDFVKKTSLIECTEKSLSDLGAACQILANMEKLDAHARAVSLRLEGEKS</sequence>
<keyword evidence="5 8" id="KW-0520">NAD</keyword>
<keyword evidence="4 5" id="KW-0560">Oxidoreductase</keyword>
<keyword evidence="3 5" id="KW-0862">Zinc</keyword>
<dbReference type="HAMAP" id="MF_01024">
    <property type="entry name" value="HisD"/>
    <property type="match status" value="1"/>
</dbReference>
<evidence type="ECO:0000256" key="6">
    <source>
        <dbReference type="PIRNR" id="PIRNR000099"/>
    </source>
</evidence>
<dbReference type="FunFam" id="3.40.50.1980:FF:000026">
    <property type="entry name" value="Histidinol dehydrogenase"/>
    <property type="match status" value="1"/>
</dbReference>
<dbReference type="GO" id="GO:0008270">
    <property type="term" value="F:zinc ion binding"/>
    <property type="evidence" value="ECO:0007669"/>
    <property type="project" value="UniProtKB-UniRule"/>
</dbReference>
<comment type="function">
    <text evidence="5">Catalyzes the sequential NAD-dependent oxidations of L-histidinol to L-histidinaldehyde and then to L-histidine.</text>
</comment>
<gene>
    <name evidence="5 12" type="primary">hisD</name>
    <name evidence="12" type="ORF">G3M70_12840</name>
</gene>
<dbReference type="UniPathway" id="UPA00031">
    <property type="reaction ID" value="UER00014"/>
</dbReference>
<keyword evidence="2 5" id="KW-0479">Metal-binding</keyword>